<gene>
    <name evidence="1" type="ORF">KC729_09480</name>
</gene>
<dbReference type="EMBL" id="JAGQHR010000257">
    <property type="protein sequence ID" value="MCA9727900.1"/>
    <property type="molecule type" value="Genomic_DNA"/>
</dbReference>
<proteinExistence type="predicted"/>
<organism evidence="1 2">
    <name type="scientific">Eiseniibacteriota bacterium</name>
    <dbReference type="NCBI Taxonomy" id="2212470"/>
    <lineage>
        <taxon>Bacteria</taxon>
        <taxon>Candidatus Eiseniibacteriota</taxon>
    </lineage>
</organism>
<reference evidence="1" key="1">
    <citation type="submission" date="2020-04" db="EMBL/GenBank/DDBJ databases">
        <authorList>
            <person name="Zhang T."/>
        </authorList>
    </citation>
    <scope>NUCLEOTIDE SEQUENCE</scope>
    <source>
        <strain evidence="1">HKST-UBA01</strain>
    </source>
</reference>
<evidence type="ECO:0000313" key="2">
    <source>
        <dbReference type="Proteomes" id="UP000697710"/>
    </source>
</evidence>
<name>A0A956RPH7_UNCEI</name>
<accession>A0A956RPH7</accession>
<evidence type="ECO:0000313" key="1">
    <source>
        <dbReference type="EMBL" id="MCA9727900.1"/>
    </source>
</evidence>
<dbReference type="Proteomes" id="UP000697710">
    <property type="component" value="Unassembled WGS sequence"/>
</dbReference>
<protein>
    <submittedName>
        <fullName evidence="1">Uncharacterized protein</fullName>
    </submittedName>
</protein>
<comment type="caution">
    <text evidence="1">The sequence shown here is derived from an EMBL/GenBank/DDBJ whole genome shotgun (WGS) entry which is preliminary data.</text>
</comment>
<sequence length="413" mass="43515">MFRLLRRTHSVGWHRTGRVAALGSVLSLLFTFAVFGTAQAGPNADGVLMVHVDDSIVYSDGMSYVGLSDRNCADDFNCPIHDEACSQQTNIATSTKGAGSIDEITVWWVLAAFPQASCPRLSGITFGVGWGTGANDVTVVGYGSAGDYEIPSDEWPSNFGNGTAVVWSSARRAHLIEVYWFAGYATYGPVEFTLGPHFTQGGNFADDAVPSHLDPIREYAKLGLGGATGHNPSVEGSPSGACCIGDLCAVRTEEGCANSGGFYLGDDVPCDPTTCGTGACCFGEQCGILTREECEGNGGVYRGGGTLCDPNPCIPPEGACCFGVECVILPLHVCTQQSGTYQGDETVCDPNPCDLLPGACCLPDLTCIILPRTACEDNGWIFVGPNTLCTPDPCRPVPVQPSTWGQIKARFKD</sequence>
<reference evidence="1" key="2">
    <citation type="journal article" date="2021" name="Microbiome">
        <title>Successional dynamics and alternative stable states in a saline activated sludge microbial community over 9 years.</title>
        <authorList>
            <person name="Wang Y."/>
            <person name="Ye J."/>
            <person name="Ju F."/>
            <person name="Liu L."/>
            <person name="Boyd J.A."/>
            <person name="Deng Y."/>
            <person name="Parks D.H."/>
            <person name="Jiang X."/>
            <person name="Yin X."/>
            <person name="Woodcroft B.J."/>
            <person name="Tyson G.W."/>
            <person name="Hugenholtz P."/>
            <person name="Polz M.F."/>
            <person name="Zhang T."/>
        </authorList>
    </citation>
    <scope>NUCLEOTIDE SEQUENCE</scope>
    <source>
        <strain evidence="1">HKST-UBA01</strain>
    </source>
</reference>
<dbReference type="AlphaFoldDB" id="A0A956RPH7"/>